<evidence type="ECO:0000256" key="2">
    <source>
        <dbReference type="ARBA" id="ARBA00007168"/>
    </source>
</evidence>
<evidence type="ECO:0000256" key="5">
    <source>
        <dbReference type="ARBA" id="ARBA00023136"/>
    </source>
</evidence>
<dbReference type="OrthoDB" id="420519at2759"/>
<dbReference type="InterPro" id="IPR007603">
    <property type="entry name" value="Choline_transptr-like"/>
</dbReference>
<keyword evidence="3 7" id="KW-0812">Transmembrane</keyword>
<feature type="transmembrane region" description="Helical" evidence="7">
    <location>
        <begin position="370"/>
        <end position="392"/>
    </location>
</feature>
<feature type="transmembrane region" description="Helical" evidence="7">
    <location>
        <begin position="467"/>
        <end position="487"/>
    </location>
</feature>
<feature type="transmembrane region" description="Helical" evidence="7">
    <location>
        <begin position="320"/>
        <end position="339"/>
    </location>
</feature>
<keyword evidence="4 7" id="KW-1133">Transmembrane helix</keyword>
<keyword evidence="9" id="KW-1185">Reference proteome</keyword>
<name>A0A0V0R1B6_PSEPJ</name>
<evidence type="ECO:0000256" key="3">
    <source>
        <dbReference type="ARBA" id="ARBA00022692"/>
    </source>
</evidence>
<dbReference type="GO" id="GO:0022857">
    <property type="term" value="F:transmembrane transporter activity"/>
    <property type="evidence" value="ECO:0007669"/>
    <property type="project" value="UniProtKB-UniRule"/>
</dbReference>
<sequence>MLLNSKINRMDSGQFDNYDSRFMQQPRTFQQQEIQQVQQDPQINREEYQNNQFINQNEESLQSQQVQNRPKQQTQYFNDEVEEIQYEQESENGSQKNNIQENEPLELNPQLRDGPIVKRQCTNLSWLIFFIFSTCIMIAIATVSSVFGHPDRLTQPYDPSGRACGVDNGVEDAPYIYMAVPYEGYFHRSVCVRECPNWSDSETSVTQLDCVTNNQVSTCYETLPINNCNFPSGCSSSDDLENAVFIYSTSVYFGRICLSSDTDIIENTQLSQVFDVTRLQQYFSDLLVARWALTGSAFIAYTFGFSFCVLMIFLPHILTWLGVIVYFLMVALLGVVFMMKGQDFKTLQQEAEDPTAENSYYLDSIYLRTLSYVFFGIFILSFVGLICIFKHLKLAIKIIKTAQQFVKDTLEIIWIPALLGISLIGQWAIWITIFLYGFSCGKLVNLSENELGPFGTLDVYDGADSMLWYWFLGGLLTHAVLMVLGYIDKQARPLKEEQEPSEIAKCISRCLLCFMGCYENCIKYMNKSGYVYVAITGDDFMKSSKLAYQVYERNAQKYETIIGTAFSIDAILQCAQFDEEIYQPIDLAAQHTPSALLEFMNEMGIFDTHFKSRNSVLSKQFYSEAISQD</sequence>
<dbReference type="PANTHER" id="PTHR12385:SF14">
    <property type="entry name" value="CHOLINE TRANSPORTER-LIKE 2"/>
    <property type="match status" value="1"/>
</dbReference>
<evidence type="ECO:0000313" key="9">
    <source>
        <dbReference type="Proteomes" id="UP000054937"/>
    </source>
</evidence>
<comment type="subcellular location">
    <subcellularLocation>
        <location evidence="7">Cell membrane</location>
        <topology evidence="7">Multi-pass membrane protein</topology>
    </subcellularLocation>
    <subcellularLocation>
        <location evidence="1">Membrane</location>
        <topology evidence="1">Multi-pass membrane protein</topology>
    </subcellularLocation>
</comment>
<comment type="similarity">
    <text evidence="2 7">Belongs to the CTL (choline transporter-like) family.</text>
</comment>
<evidence type="ECO:0000256" key="6">
    <source>
        <dbReference type="ARBA" id="ARBA00023180"/>
    </source>
</evidence>
<keyword evidence="5 7" id="KW-0472">Membrane</keyword>
<dbReference type="AlphaFoldDB" id="A0A0V0R1B6"/>
<organism evidence="8 9">
    <name type="scientific">Pseudocohnilembus persalinus</name>
    <name type="common">Ciliate</name>
    <dbReference type="NCBI Taxonomy" id="266149"/>
    <lineage>
        <taxon>Eukaryota</taxon>
        <taxon>Sar</taxon>
        <taxon>Alveolata</taxon>
        <taxon>Ciliophora</taxon>
        <taxon>Intramacronucleata</taxon>
        <taxon>Oligohymenophorea</taxon>
        <taxon>Scuticociliatia</taxon>
        <taxon>Philasterida</taxon>
        <taxon>Pseudocohnilembidae</taxon>
        <taxon>Pseudocohnilembus</taxon>
    </lineage>
</organism>
<dbReference type="GO" id="GO:0005886">
    <property type="term" value="C:plasma membrane"/>
    <property type="evidence" value="ECO:0007669"/>
    <property type="project" value="UniProtKB-SubCell"/>
</dbReference>
<dbReference type="InParanoid" id="A0A0V0R1B6"/>
<dbReference type="Proteomes" id="UP000054937">
    <property type="component" value="Unassembled WGS sequence"/>
</dbReference>
<dbReference type="PANTHER" id="PTHR12385">
    <property type="entry name" value="CHOLINE TRANSPORTER-LIKE (SLC FAMILY 44)"/>
    <property type="match status" value="1"/>
</dbReference>
<evidence type="ECO:0000256" key="4">
    <source>
        <dbReference type="ARBA" id="ARBA00022989"/>
    </source>
</evidence>
<proteinExistence type="inferred from homology"/>
<protein>
    <recommendedName>
        <fullName evidence="7">Choline transporter-like protein</fullName>
    </recommendedName>
</protein>
<evidence type="ECO:0000313" key="8">
    <source>
        <dbReference type="EMBL" id="KRX08307.1"/>
    </source>
</evidence>
<evidence type="ECO:0000256" key="1">
    <source>
        <dbReference type="ARBA" id="ARBA00004141"/>
    </source>
</evidence>
<gene>
    <name evidence="8" type="ORF">PPERSA_01768</name>
</gene>
<dbReference type="EMBL" id="LDAU01000066">
    <property type="protein sequence ID" value="KRX08307.1"/>
    <property type="molecule type" value="Genomic_DNA"/>
</dbReference>
<comment type="caution">
    <text evidence="8">The sequence shown here is derived from an EMBL/GenBank/DDBJ whole genome shotgun (WGS) entry which is preliminary data.</text>
</comment>
<accession>A0A0V0R1B6</accession>
<dbReference type="Pfam" id="PF04515">
    <property type="entry name" value="Choline_transpo"/>
    <property type="match status" value="2"/>
</dbReference>
<reference evidence="8 9" key="1">
    <citation type="journal article" date="2015" name="Sci. Rep.">
        <title>Genome of the facultative scuticociliatosis pathogen Pseudocohnilembus persalinus provides insight into its virulence through horizontal gene transfer.</title>
        <authorList>
            <person name="Xiong J."/>
            <person name="Wang G."/>
            <person name="Cheng J."/>
            <person name="Tian M."/>
            <person name="Pan X."/>
            <person name="Warren A."/>
            <person name="Jiang C."/>
            <person name="Yuan D."/>
            <person name="Miao W."/>
        </authorList>
    </citation>
    <scope>NUCLEOTIDE SEQUENCE [LARGE SCALE GENOMIC DNA]</scope>
    <source>
        <strain evidence="8">36N120E</strain>
    </source>
</reference>
<comment type="function">
    <text evidence="7">Choline transporter.</text>
</comment>
<feature type="transmembrane region" description="Helical" evidence="7">
    <location>
        <begin position="413"/>
        <end position="438"/>
    </location>
</feature>
<feature type="transmembrane region" description="Helical" evidence="7">
    <location>
        <begin position="291"/>
        <end position="313"/>
    </location>
</feature>
<feature type="transmembrane region" description="Helical" evidence="7">
    <location>
        <begin position="126"/>
        <end position="147"/>
    </location>
</feature>
<comment type="caution">
    <text evidence="7">Lacks conserved residue(s) required for the propagation of feature annotation.</text>
</comment>
<keyword evidence="6" id="KW-0325">Glycoprotein</keyword>
<evidence type="ECO:0000256" key="7">
    <source>
        <dbReference type="RuleBase" id="RU368066"/>
    </source>
</evidence>